<feature type="region of interest" description="Disordered" evidence="1">
    <location>
        <begin position="1"/>
        <end position="41"/>
    </location>
</feature>
<comment type="caution">
    <text evidence="2">The sequence shown here is derived from an EMBL/GenBank/DDBJ whole genome shotgun (WGS) entry which is preliminary data.</text>
</comment>
<feature type="region of interest" description="Disordered" evidence="1">
    <location>
        <begin position="70"/>
        <end position="93"/>
    </location>
</feature>
<sequence length="93" mass="10645">MPSAARTSQAQSRAHAIHQKFVTATDNNGARLTTNRKKKPRSTAYCGDKWRQYNEALCLLIHITRCERALQRQKRAGRRPPNSKDRGGLNDWI</sequence>
<evidence type="ECO:0000313" key="2">
    <source>
        <dbReference type="EMBL" id="GBP14865.1"/>
    </source>
</evidence>
<feature type="compositionally biased region" description="Basic and acidic residues" evidence="1">
    <location>
        <begin position="82"/>
        <end position="93"/>
    </location>
</feature>
<dbReference type="EMBL" id="BGZK01000067">
    <property type="protein sequence ID" value="GBP14865.1"/>
    <property type="molecule type" value="Genomic_DNA"/>
</dbReference>
<name>A0A4C1TL93_EUMVA</name>
<reference evidence="2 3" key="1">
    <citation type="journal article" date="2019" name="Commun. Biol.">
        <title>The bagworm genome reveals a unique fibroin gene that provides high tensile strength.</title>
        <authorList>
            <person name="Kono N."/>
            <person name="Nakamura H."/>
            <person name="Ohtoshi R."/>
            <person name="Tomita M."/>
            <person name="Numata K."/>
            <person name="Arakawa K."/>
        </authorList>
    </citation>
    <scope>NUCLEOTIDE SEQUENCE [LARGE SCALE GENOMIC DNA]</scope>
</reference>
<proteinExistence type="predicted"/>
<evidence type="ECO:0000313" key="3">
    <source>
        <dbReference type="Proteomes" id="UP000299102"/>
    </source>
</evidence>
<feature type="compositionally biased region" description="Polar residues" evidence="1">
    <location>
        <begin position="22"/>
        <end position="33"/>
    </location>
</feature>
<protein>
    <submittedName>
        <fullName evidence="2">Uncharacterized protein</fullName>
    </submittedName>
</protein>
<feature type="compositionally biased region" description="Low complexity" evidence="1">
    <location>
        <begin position="1"/>
        <end position="14"/>
    </location>
</feature>
<dbReference type="AlphaFoldDB" id="A0A4C1TL93"/>
<keyword evidence="3" id="KW-1185">Reference proteome</keyword>
<organism evidence="2 3">
    <name type="scientific">Eumeta variegata</name>
    <name type="common">Bagworm moth</name>
    <name type="synonym">Eumeta japonica</name>
    <dbReference type="NCBI Taxonomy" id="151549"/>
    <lineage>
        <taxon>Eukaryota</taxon>
        <taxon>Metazoa</taxon>
        <taxon>Ecdysozoa</taxon>
        <taxon>Arthropoda</taxon>
        <taxon>Hexapoda</taxon>
        <taxon>Insecta</taxon>
        <taxon>Pterygota</taxon>
        <taxon>Neoptera</taxon>
        <taxon>Endopterygota</taxon>
        <taxon>Lepidoptera</taxon>
        <taxon>Glossata</taxon>
        <taxon>Ditrysia</taxon>
        <taxon>Tineoidea</taxon>
        <taxon>Psychidae</taxon>
        <taxon>Oiketicinae</taxon>
        <taxon>Eumeta</taxon>
    </lineage>
</organism>
<dbReference type="Proteomes" id="UP000299102">
    <property type="component" value="Unassembled WGS sequence"/>
</dbReference>
<evidence type="ECO:0000256" key="1">
    <source>
        <dbReference type="SAM" id="MobiDB-lite"/>
    </source>
</evidence>
<gene>
    <name evidence="2" type="ORF">EVAR_75449_1</name>
</gene>
<accession>A0A4C1TL93</accession>